<evidence type="ECO:0000313" key="2">
    <source>
        <dbReference type="Proteomes" id="UP000176037"/>
    </source>
</evidence>
<evidence type="ECO:0008006" key="3">
    <source>
        <dbReference type="Google" id="ProtNLM"/>
    </source>
</evidence>
<reference evidence="1 2" key="1">
    <citation type="submission" date="2016-09" db="EMBL/GenBank/DDBJ databases">
        <title>Alteromonas lipolytica, a new species isolated from sea water.</title>
        <authorList>
            <person name="Wu Y.-H."/>
            <person name="Cheng H."/>
            <person name="Xu X.-W."/>
        </authorList>
    </citation>
    <scope>NUCLEOTIDE SEQUENCE [LARGE SCALE GENOMIC DNA]</scope>
    <source>
        <strain evidence="1 2">JW12</strain>
    </source>
</reference>
<dbReference type="STRING" id="1856405.BFC17_06005"/>
<name>A0A1E8F9X6_9ALTE</name>
<dbReference type="AlphaFoldDB" id="A0A1E8F9X6"/>
<dbReference type="Gene3D" id="3.40.630.40">
    <property type="entry name" value="Zn-dependent exopeptidases"/>
    <property type="match status" value="1"/>
</dbReference>
<protein>
    <recommendedName>
        <fullName evidence="3">N-formylglutamate amidohydrolase</fullName>
    </recommendedName>
</protein>
<proteinExistence type="predicted"/>
<accession>A0A1E8F9X6</accession>
<dbReference type="Proteomes" id="UP000176037">
    <property type="component" value="Unassembled WGS sequence"/>
</dbReference>
<dbReference type="SUPFAM" id="SSF53187">
    <property type="entry name" value="Zn-dependent exopeptidases"/>
    <property type="match status" value="1"/>
</dbReference>
<gene>
    <name evidence="1" type="ORF">BFC17_06005</name>
</gene>
<comment type="caution">
    <text evidence="1">The sequence shown here is derived from an EMBL/GenBank/DDBJ whole genome shotgun (WGS) entry which is preliminary data.</text>
</comment>
<dbReference type="EMBL" id="MJIC01000016">
    <property type="protein sequence ID" value="OFI32705.1"/>
    <property type="molecule type" value="Genomic_DNA"/>
</dbReference>
<organism evidence="1 2">
    <name type="scientific">Alteromonas lipolytica</name>
    <dbReference type="NCBI Taxonomy" id="1856405"/>
    <lineage>
        <taxon>Bacteria</taxon>
        <taxon>Pseudomonadati</taxon>
        <taxon>Pseudomonadota</taxon>
        <taxon>Gammaproteobacteria</taxon>
        <taxon>Alteromonadales</taxon>
        <taxon>Alteromonadaceae</taxon>
        <taxon>Alteromonas/Salinimonas group</taxon>
        <taxon>Alteromonas</taxon>
    </lineage>
</organism>
<evidence type="ECO:0000313" key="1">
    <source>
        <dbReference type="EMBL" id="OFI32705.1"/>
    </source>
</evidence>
<sequence>MALFQVGCAENTTNITPKTTSGPSLATQPKFAASWLDTVDGNMPLVISAPHGGSIKPDDIPDKTCGAKVQDSNTADLAFEIKNAFAREGKTPHLIVARIARTKIDLNRDKAVATCENPLMEETWEQYHTAIEQALKEAIDKFGYAMYIDLHGQSHPVKRLELGYLLRTPALRQSYEAPQTNGERAGQTSLRNLLKDNDKLSLESLFTGDKALGTLLAKAGFPGVPSQSDPFPQEGEPYFNGGYNTRRYTSADYPKVFGLQIEANFDGVRDTAENRKKFAAAFAKSINEYLVFIEANSSLNAN</sequence>
<keyword evidence="2" id="KW-1185">Reference proteome</keyword>